<dbReference type="Gene3D" id="3.40.47.10">
    <property type="match status" value="1"/>
</dbReference>
<organism evidence="23 24">
    <name type="scientific">Ehrlichia ruminantium (strain Welgevonden)</name>
    <dbReference type="NCBI Taxonomy" id="254945"/>
    <lineage>
        <taxon>Bacteria</taxon>
        <taxon>Pseudomonadati</taxon>
        <taxon>Pseudomonadota</taxon>
        <taxon>Alphaproteobacteria</taxon>
        <taxon>Rickettsiales</taxon>
        <taxon>Anaplasmataceae</taxon>
        <taxon>Ehrlichia</taxon>
    </lineage>
</organism>
<evidence type="ECO:0000256" key="10">
    <source>
        <dbReference type="ARBA" id="ARBA00022679"/>
    </source>
</evidence>
<comment type="similarity">
    <text evidence="3 19 21">Belongs to the thiolase-like superfamily. Beta-ketoacyl-ACP synthases family.</text>
</comment>
<dbReference type="InterPro" id="IPR017568">
    <property type="entry name" value="3-oxoacyl-ACP_synth-2"/>
</dbReference>
<keyword evidence="7" id="KW-1003">Cell membrane</keyword>
<evidence type="ECO:0000256" key="20">
    <source>
        <dbReference type="PIRSR" id="PIRSR000447-1"/>
    </source>
</evidence>
<evidence type="ECO:0000256" key="18">
    <source>
        <dbReference type="ARBA" id="ARBA00037576"/>
    </source>
</evidence>
<evidence type="ECO:0000256" key="21">
    <source>
        <dbReference type="RuleBase" id="RU003694"/>
    </source>
</evidence>
<comment type="function">
    <text evidence="19">Involved in the type II fatty acid elongation cycle. Catalyzes the elongation of a wide range of acyl-ACP by the addition of two carbons from malonyl-ACP to an acyl acceptor. Can efficiently catalyze the conversion of palmitoleoyl-ACP (cis-hexadec-9-enoyl-ACP) to cis-vaccenoyl-ACP (cis-octadec-11-enoyl-ACP), an essential step in the thermal regulation of fatty acid composition.</text>
</comment>
<accession>A0A0H3LYT6</accession>
<feature type="domain" description="Ketosynthase family 3 (KS3)" evidence="22">
    <location>
        <begin position="3"/>
        <end position="421"/>
    </location>
</feature>
<dbReference type="UniPathway" id="UPA00094"/>
<dbReference type="SUPFAM" id="SSF53901">
    <property type="entry name" value="Thiolase-like"/>
    <property type="match status" value="2"/>
</dbReference>
<dbReference type="FunFam" id="3.40.47.10:FF:000009">
    <property type="entry name" value="3-oxoacyl-[acyl-carrier-protein] synthase 2"/>
    <property type="match status" value="1"/>
</dbReference>
<dbReference type="AlphaFoldDB" id="A0A0H3LYT6"/>
<evidence type="ECO:0000256" key="9">
    <source>
        <dbReference type="ARBA" id="ARBA00022519"/>
    </source>
</evidence>
<dbReference type="KEGG" id="erw:ERWE_CDS_02170"/>
<comment type="function">
    <text evidence="18">Proposed to synthesize NOD factor fatty acyl chain. Involved in the synthesis of a highly unsaturated fatty acid moiety, which forms part of a lipo-oligosaccharide that is responsible for host specificity.</text>
</comment>
<evidence type="ECO:0000256" key="19">
    <source>
        <dbReference type="PIRNR" id="PIRNR000447"/>
    </source>
</evidence>
<evidence type="ECO:0000256" key="2">
    <source>
        <dbReference type="ARBA" id="ARBA00005194"/>
    </source>
</evidence>
<dbReference type="InterPro" id="IPR000794">
    <property type="entry name" value="Beta-ketoacyl_synthase"/>
</dbReference>
<keyword evidence="17 19" id="KW-0012">Acyltransferase</keyword>
<evidence type="ECO:0000256" key="12">
    <source>
        <dbReference type="ARBA" id="ARBA00022832"/>
    </source>
</evidence>
<keyword evidence="9" id="KW-0997">Cell inner membrane</keyword>
<name>A0A0H3LYT6_EHRRW</name>
<evidence type="ECO:0000256" key="11">
    <source>
        <dbReference type="ARBA" id="ARBA00022692"/>
    </source>
</evidence>
<comment type="subcellular location">
    <subcellularLocation>
        <location evidence="1">Cell inner membrane</location>
    </subcellularLocation>
</comment>
<dbReference type="InterPro" id="IPR014030">
    <property type="entry name" value="Ketoacyl_synth_N"/>
</dbReference>
<keyword evidence="24" id="KW-1185">Reference proteome</keyword>
<feature type="active site" description="For beta-ketoacyl synthase activity" evidence="20">
    <location>
        <position position="173"/>
    </location>
</feature>
<protein>
    <recommendedName>
        <fullName evidence="5 19">3-oxoacyl-[acyl-carrier-protein] synthase 2</fullName>
        <ecNumber evidence="4 19">2.3.1.179</ecNumber>
    </recommendedName>
</protein>
<evidence type="ECO:0000256" key="1">
    <source>
        <dbReference type="ARBA" id="ARBA00004533"/>
    </source>
</evidence>
<dbReference type="KEGG" id="eru:Erum2150"/>
<dbReference type="NCBIfam" id="NF005589">
    <property type="entry name" value="PRK07314.1"/>
    <property type="match status" value="1"/>
</dbReference>
<comment type="catalytic activity">
    <reaction evidence="19">
        <text>a fatty acyl-[ACP] + malonyl-[ACP] + H(+) = a 3-oxoacyl-[ACP] + holo-[ACP] + CO2</text>
        <dbReference type="Rhea" id="RHEA:22836"/>
        <dbReference type="Rhea" id="RHEA-COMP:9623"/>
        <dbReference type="Rhea" id="RHEA-COMP:9685"/>
        <dbReference type="Rhea" id="RHEA-COMP:9916"/>
        <dbReference type="Rhea" id="RHEA-COMP:14125"/>
        <dbReference type="ChEBI" id="CHEBI:15378"/>
        <dbReference type="ChEBI" id="CHEBI:16526"/>
        <dbReference type="ChEBI" id="CHEBI:64479"/>
        <dbReference type="ChEBI" id="CHEBI:78449"/>
        <dbReference type="ChEBI" id="CHEBI:78776"/>
        <dbReference type="ChEBI" id="CHEBI:138651"/>
    </reaction>
</comment>
<keyword evidence="12" id="KW-0276">Fatty acid metabolism</keyword>
<keyword evidence="11" id="KW-0812">Transmembrane</keyword>
<dbReference type="Pfam" id="PF00109">
    <property type="entry name" value="ketoacyl-synt"/>
    <property type="match status" value="1"/>
</dbReference>
<evidence type="ECO:0000259" key="22">
    <source>
        <dbReference type="PROSITE" id="PS52004"/>
    </source>
</evidence>
<evidence type="ECO:0000313" key="23">
    <source>
        <dbReference type="EMBL" id="CAI26711.1"/>
    </source>
</evidence>
<evidence type="ECO:0000256" key="17">
    <source>
        <dbReference type="ARBA" id="ARBA00023315"/>
    </source>
</evidence>
<evidence type="ECO:0000256" key="4">
    <source>
        <dbReference type="ARBA" id="ARBA00012356"/>
    </source>
</evidence>
<dbReference type="NCBIfam" id="NF004970">
    <property type="entry name" value="PRK06333.1"/>
    <property type="match status" value="1"/>
</dbReference>
<dbReference type="InterPro" id="IPR014031">
    <property type="entry name" value="Ketoacyl_synth_C"/>
</dbReference>
<dbReference type="Pfam" id="PF02801">
    <property type="entry name" value="Ketoacyl-synt_C"/>
    <property type="match status" value="1"/>
</dbReference>
<dbReference type="InterPro" id="IPR016039">
    <property type="entry name" value="Thiolase-like"/>
</dbReference>
<evidence type="ECO:0000256" key="13">
    <source>
        <dbReference type="ARBA" id="ARBA00022989"/>
    </source>
</evidence>
<keyword evidence="6" id="KW-0536">Nodulation</keyword>
<dbReference type="SMART" id="SM00825">
    <property type="entry name" value="PKS_KS"/>
    <property type="match status" value="1"/>
</dbReference>
<sequence>MTGKRVVITGLGLVTPLGNDIKTVWDLLCKGTSGIKKINRFDASDLDCKIGGQIIMKSDSEIHTFDPANWIEEKELKKMDIFIHFGIAAAIQAVNDSNLLAYSNLDYNRVGVIVGSGIGGLAFIEKTSICLQDRGPKRISPFFIPASLINLLPGHISIKYGFAGVNDGGVTACATSAQTIGNAARIIKSGEADVIIAGGAESAICRMGVAGFAALKALSTKFNDTPELASRPWDKQRDGFVMGEGSGIIVLEDYEHAKKRNAKIYAELIGYGMTADAYHITAPHPEGKGGKKSMELALSSAQLSPDSINYINAHGTSTPIGDSTEIHAIKEVFKDSTYKIPISSTKSSIGHLLGAAGSVEAIFCILAINTGIVPPTLNLYDSSEDPKLNLVPLTAQEHTINYALSNSFGFGGTNVSLVFSKLY</sequence>
<dbReference type="CDD" id="cd00834">
    <property type="entry name" value="KAS_I_II"/>
    <property type="match status" value="1"/>
</dbReference>
<dbReference type="Proteomes" id="UP000001021">
    <property type="component" value="Chromosome"/>
</dbReference>
<keyword evidence="15" id="KW-0472">Membrane</keyword>
<comment type="pathway">
    <text evidence="2 19">Lipid metabolism; fatty acid biosynthesis.</text>
</comment>
<dbReference type="eggNOG" id="COG0304">
    <property type="taxonomic scope" value="Bacteria"/>
</dbReference>
<proteinExistence type="inferred from homology"/>
<reference evidence="23 24" key="1">
    <citation type="journal article" date="2006" name="J. Bacteriol.">
        <title>Comparative genomic analysis of three strains of Ehrlichia ruminantium reveals an active process of genome size plasticity.</title>
        <authorList>
            <person name="Frutos R."/>
            <person name="Viari A."/>
            <person name="Ferraz C."/>
            <person name="Morgat A."/>
            <person name="Eychenie S."/>
            <person name="Kandassami Y."/>
            <person name="Chantal I."/>
            <person name="Bensaid A."/>
            <person name="Coissac E."/>
            <person name="Vachiery N."/>
            <person name="Demaille J."/>
            <person name="Martinez D."/>
        </authorList>
    </citation>
    <scope>NUCLEOTIDE SEQUENCE [LARGE SCALE GENOMIC DNA]</scope>
    <source>
        <strain evidence="23 24">Welgevonden</strain>
    </source>
</reference>
<evidence type="ECO:0000256" key="3">
    <source>
        <dbReference type="ARBA" id="ARBA00008467"/>
    </source>
</evidence>
<evidence type="ECO:0000313" key="24">
    <source>
        <dbReference type="Proteomes" id="UP000001021"/>
    </source>
</evidence>
<keyword evidence="14" id="KW-0443">Lipid metabolism</keyword>
<evidence type="ECO:0000256" key="16">
    <source>
        <dbReference type="ARBA" id="ARBA00023160"/>
    </source>
</evidence>
<dbReference type="RefSeq" id="WP_011154901.1">
    <property type="nucleotide sequence ID" value="NC_005295.2"/>
</dbReference>
<comment type="catalytic activity">
    <reaction evidence="19">
        <text>(9Z)-hexadecenoyl-[ACP] + malonyl-[ACP] + H(+) = 3-oxo-(11Z)-octadecenoyl-[ACP] + holo-[ACP] + CO2</text>
        <dbReference type="Rhea" id="RHEA:55040"/>
        <dbReference type="Rhea" id="RHEA-COMP:9623"/>
        <dbReference type="Rhea" id="RHEA-COMP:9685"/>
        <dbReference type="Rhea" id="RHEA-COMP:10800"/>
        <dbReference type="Rhea" id="RHEA-COMP:14074"/>
        <dbReference type="ChEBI" id="CHEBI:15378"/>
        <dbReference type="ChEBI" id="CHEBI:16526"/>
        <dbReference type="ChEBI" id="CHEBI:64479"/>
        <dbReference type="ChEBI" id="CHEBI:78449"/>
        <dbReference type="ChEBI" id="CHEBI:83989"/>
        <dbReference type="ChEBI" id="CHEBI:138538"/>
        <dbReference type="EC" id="2.3.1.179"/>
    </reaction>
</comment>
<dbReference type="GeneID" id="33058380"/>
<dbReference type="NCBIfam" id="TIGR03150">
    <property type="entry name" value="fabF"/>
    <property type="match status" value="1"/>
</dbReference>
<dbReference type="HOGENOM" id="CLU_000022_69_2_5"/>
<dbReference type="PROSITE" id="PS52004">
    <property type="entry name" value="KS3_2"/>
    <property type="match status" value="1"/>
</dbReference>
<evidence type="ECO:0000256" key="8">
    <source>
        <dbReference type="ARBA" id="ARBA00022516"/>
    </source>
</evidence>
<dbReference type="EC" id="2.3.1.179" evidence="4 19"/>
<dbReference type="EMBL" id="CR925678">
    <property type="protein sequence ID" value="CAI26711.1"/>
    <property type="molecule type" value="Genomic_DNA"/>
</dbReference>
<dbReference type="InterPro" id="IPR020841">
    <property type="entry name" value="PKS_Beta-ketoAc_synthase_dom"/>
</dbReference>
<evidence type="ECO:0000256" key="6">
    <source>
        <dbReference type="ARBA" id="ARBA00022458"/>
    </source>
</evidence>
<evidence type="ECO:0000256" key="15">
    <source>
        <dbReference type="ARBA" id="ARBA00023136"/>
    </source>
</evidence>
<dbReference type="PANTHER" id="PTHR11712">
    <property type="entry name" value="POLYKETIDE SYNTHASE-RELATED"/>
    <property type="match status" value="1"/>
</dbReference>
<evidence type="ECO:0000256" key="7">
    <source>
        <dbReference type="ARBA" id="ARBA00022475"/>
    </source>
</evidence>
<dbReference type="GO" id="GO:0005886">
    <property type="term" value="C:plasma membrane"/>
    <property type="evidence" value="ECO:0007669"/>
    <property type="project" value="UniProtKB-SubCell"/>
</dbReference>
<keyword evidence="16 19" id="KW-0275">Fatty acid biosynthesis</keyword>
<dbReference type="PANTHER" id="PTHR11712:SF352">
    <property type="entry name" value="3-OXOACYL-[ACYL-CARRIER-PROTEIN] SYNTHASE"/>
    <property type="match status" value="1"/>
</dbReference>
<evidence type="ECO:0000256" key="5">
    <source>
        <dbReference type="ARBA" id="ARBA00014657"/>
    </source>
</evidence>
<dbReference type="GO" id="GO:0004315">
    <property type="term" value="F:3-oxoacyl-[acyl-carrier-protein] synthase activity"/>
    <property type="evidence" value="ECO:0007669"/>
    <property type="project" value="UniProtKB-UniRule"/>
</dbReference>
<keyword evidence="8 19" id="KW-0444">Lipid biosynthesis</keyword>
<dbReference type="GO" id="GO:0006633">
    <property type="term" value="P:fatty acid biosynthetic process"/>
    <property type="evidence" value="ECO:0007669"/>
    <property type="project" value="UniProtKB-UniRule"/>
</dbReference>
<keyword evidence="13" id="KW-1133">Transmembrane helix</keyword>
<gene>
    <name evidence="23" type="primary">fabF</name>
    <name evidence="23" type="ordered locus">ERWE_CDS_02170</name>
</gene>
<evidence type="ECO:0000256" key="14">
    <source>
        <dbReference type="ARBA" id="ARBA00023098"/>
    </source>
</evidence>
<keyword evidence="10 19" id="KW-0808">Transferase</keyword>
<dbReference type="PIRSF" id="PIRSF000447">
    <property type="entry name" value="KAS_II"/>
    <property type="match status" value="1"/>
</dbReference>